<dbReference type="EMBL" id="CP019472">
    <property type="protein sequence ID" value="UQC76279.1"/>
    <property type="molecule type" value="Genomic_DNA"/>
</dbReference>
<name>A0A9Q8SF80_9PEZI</name>
<dbReference type="RefSeq" id="XP_049137920.1">
    <property type="nucleotide sequence ID" value="XM_049296696.1"/>
</dbReference>
<accession>A0A9Q8SF80</accession>
<protein>
    <recommendedName>
        <fullName evidence="6">C6 transcription factor</fullName>
    </recommendedName>
</protein>
<dbReference type="GeneID" id="73351706"/>
<evidence type="ECO:0000256" key="2">
    <source>
        <dbReference type="ARBA" id="ARBA00023242"/>
    </source>
</evidence>
<dbReference type="GO" id="GO:0005634">
    <property type="term" value="C:nucleus"/>
    <property type="evidence" value="ECO:0007669"/>
    <property type="project" value="UniProtKB-SubCell"/>
</dbReference>
<sequence>MLQLSRLQSPSSIVESPPRLNVPAREQVGAGTMSESEVNRAETSGYRMAVGYTKPYLLVPDRILETTETSRTYDETKHATGDVKLLDITCFSGQEAPDWMDGGPRQQAMTDKLKAEVTKSAKLRRARRVVQRIVGDAHANDLLPPPSTTLGSPGVVARYPLRQNPPSTVPQPSISPDGDLQSQSLSYSNDGTPNPGPQSSVTSSLEKSTPQLPTELEQCYISAYLDYIVPALFPFYYPSILEGGRSWMLVLTLANKSLSHAATSLASHFFALVPVQRRHSERPKCVSQVEAELQKQTHIAMQKAQQDVKEVIRRGVHEDLITSVRLYDSIVHLLYLEAAFGTSESWTMHLDAAITLLKQILHEVDDQEFQGCKWTATCRKVGGLAYPQLKNPPEFPAWTLDQSAFRFSTALLVVHDIMASTSLGQAPRLQANYQELLVTDDKPEEFPNRNCSLLLERFIGCQNWVMILIAEVALLARWKKEMRKQESFSNIELFRRGGVLEIKFREGLSSLSARESEVRDQRPPWLADYRSAKEESEAITRVTQIWAHAGLIYLHIVLSGWQSVSMEIGESVTENLALMMKLGNARWLHTLAWAICVTACLAKEEQEGLVGEVLDLMGDLANFGPPRLAREVFEAVWLKRDTAVIESWDLEACCAWYGGQARCS</sequence>
<dbReference type="PANTHER" id="PTHR37534">
    <property type="entry name" value="TRANSCRIPTIONAL ACTIVATOR PROTEIN UGA3"/>
    <property type="match status" value="1"/>
</dbReference>
<gene>
    <name evidence="4" type="ORF">CLUP02_17792</name>
</gene>
<keyword evidence="5" id="KW-1185">Reference proteome</keyword>
<feature type="compositionally biased region" description="Polar residues" evidence="3">
    <location>
        <begin position="164"/>
        <end position="209"/>
    </location>
</feature>
<dbReference type="Proteomes" id="UP000830671">
    <property type="component" value="Chromosome 10"/>
</dbReference>
<reference evidence="4" key="1">
    <citation type="journal article" date="2021" name="Mol. Plant Microbe Interact.">
        <title>Complete Genome Sequence of the Plant-Pathogenic Fungus Colletotrichum lupini.</title>
        <authorList>
            <person name="Baroncelli R."/>
            <person name="Pensec F."/>
            <person name="Da Lio D."/>
            <person name="Boufleur T."/>
            <person name="Vicente I."/>
            <person name="Sarrocco S."/>
            <person name="Picot A."/>
            <person name="Baraldi E."/>
            <person name="Sukno S."/>
            <person name="Thon M."/>
            <person name="Le Floch G."/>
        </authorList>
    </citation>
    <scope>NUCLEOTIDE SEQUENCE</scope>
    <source>
        <strain evidence="4">IMI 504893</strain>
    </source>
</reference>
<keyword evidence="2" id="KW-0539">Nucleus</keyword>
<evidence type="ECO:0000313" key="4">
    <source>
        <dbReference type="EMBL" id="UQC76279.1"/>
    </source>
</evidence>
<evidence type="ECO:0000313" key="5">
    <source>
        <dbReference type="Proteomes" id="UP000830671"/>
    </source>
</evidence>
<feature type="region of interest" description="Disordered" evidence="3">
    <location>
        <begin position="1"/>
        <end position="40"/>
    </location>
</feature>
<evidence type="ECO:0000256" key="3">
    <source>
        <dbReference type="SAM" id="MobiDB-lite"/>
    </source>
</evidence>
<feature type="compositionally biased region" description="Polar residues" evidence="3">
    <location>
        <begin position="1"/>
        <end position="14"/>
    </location>
</feature>
<evidence type="ECO:0000256" key="1">
    <source>
        <dbReference type="ARBA" id="ARBA00004123"/>
    </source>
</evidence>
<evidence type="ECO:0008006" key="6">
    <source>
        <dbReference type="Google" id="ProtNLM"/>
    </source>
</evidence>
<proteinExistence type="predicted"/>
<dbReference type="KEGG" id="clup:CLUP02_17792"/>
<organism evidence="4 5">
    <name type="scientific">Colletotrichum lupini</name>
    <dbReference type="NCBI Taxonomy" id="145971"/>
    <lineage>
        <taxon>Eukaryota</taxon>
        <taxon>Fungi</taxon>
        <taxon>Dikarya</taxon>
        <taxon>Ascomycota</taxon>
        <taxon>Pezizomycotina</taxon>
        <taxon>Sordariomycetes</taxon>
        <taxon>Hypocreomycetidae</taxon>
        <taxon>Glomerellales</taxon>
        <taxon>Glomerellaceae</taxon>
        <taxon>Colletotrichum</taxon>
        <taxon>Colletotrichum acutatum species complex</taxon>
    </lineage>
</organism>
<comment type="subcellular location">
    <subcellularLocation>
        <location evidence="1">Nucleus</location>
    </subcellularLocation>
</comment>
<dbReference type="AlphaFoldDB" id="A0A9Q8SF80"/>
<feature type="region of interest" description="Disordered" evidence="3">
    <location>
        <begin position="139"/>
        <end position="209"/>
    </location>
</feature>
<dbReference type="Pfam" id="PF11951">
    <property type="entry name" value="Fungal_trans_2"/>
    <property type="match status" value="1"/>
</dbReference>
<dbReference type="InterPro" id="IPR021858">
    <property type="entry name" value="Fun_TF"/>
</dbReference>
<dbReference type="PANTHER" id="PTHR37534:SF20">
    <property type="entry name" value="PRO1A C6 ZINK-FINGER PROTEIN"/>
    <property type="match status" value="1"/>
</dbReference>